<dbReference type="PANTHER" id="PTHR45138:SF9">
    <property type="entry name" value="DIGUANYLATE CYCLASE DGCM-RELATED"/>
    <property type="match status" value="1"/>
</dbReference>
<keyword evidence="2" id="KW-0812">Transmembrane</keyword>
<feature type="coiled-coil region" evidence="1">
    <location>
        <begin position="341"/>
        <end position="375"/>
    </location>
</feature>
<dbReference type="GO" id="GO:0052621">
    <property type="term" value="F:diguanylate cyclase activity"/>
    <property type="evidence" value="ECO:0007669"/>
    <property type="project" value="TreeGrafter"/>
</dbReference>
<dbReference type="InterPro" id="IPR035965">
    <property type="entry name" value="PAS-like_dom_sf"/>
</dbReference>
<dbReference type="Proteomes" id="UP000077701">
    <property type="component" value="Unassembled WGS sequence"/>
</dbReference>
<dbReference type="PANTHER" id="PTHR45138">
    <property type="entry name" value="REGULATORY COMPONENTS OF SENSORY TRANSDUCTION SYSTEM"/>
    <property type="match status" value="1"/>
</dbReference>
<feature type="domain" description="GGDEF" evidence="4">
    <location>
        <begin position="406"/>
        <end position="538"/>
    </location>
</feature>
<keyword evidence="1" id="KW-0175">Coiled coil</keyword>
<dbReference type="InterPro" id="IPR000014">
    <property type="entry name" value="PAS"/>
</dbReference>
<feature type="domain" description="PAC" evidence="3">
    <location>
        <begin position="299"/>
        <end position="353"/>
    </location>
</feature>
<dbReference type="PROSITE" id="PS50113">
    <property type="entry name" value="PAC"/>
    <property type="match status" value="1"/>
</dbReference>
<dbReference type="CDD" id="cd00130">
    <property type="entry name" value="PAS"/>
    <property type="match status" value="1"/>
</dbReference>
<evidence type="ECO:0000313" key="6">
    <source>
        <dbReference type="Proteomes" id="UP000077701"/>
    </source>
</evidence>
<reference evidence="6" key="2">
    <citation type="submission" date="2016-04" db="EMBL/GenBank/DDBJ databases">
        <title>Planomonospora sphaerica JCM9374 whole genome shotgun sequence.</title>
        <authorList>
            <person name="Suzuki T."/>
            <person name="Dohra H."/>
            <person name="Kodani S."/>
        </authorList>
    </citation>
    <scope>NUCLEOTIDE SEQUENCE [LARGE SCALE GENOMIC DNA]</scope>
    <source>
        <strain evidence="6">JCM 9374</strain>
    </source>
</reference>
<dbReference type="EMBL" id="BDCX01000022">
    <property type="protein sequence ID" value="GAT71125.1"/>
    <property type="molecule type" value="Genomic_DNA"/>
</dbReference>
<evidence type="ECO:0000256" key="2">
    <source>
        <dbReference type="SAM" id="Phobius"/>
    </source>
</evidence>
<reference evidence="5 6" key="1">
    <citation type="journal article" date="2016" name="Genome Announc.">
        <title>Draft Genome Sequence of Planomonospora sphaerica JCM9374, a Rare Actinomycete.</title>
        <authorList>
            <person name="Dohra H."/>
            <person name="Suzuki T."/>
            <person name="Inoue Y."/>
            <person name="Kodani S."/>
        </authorList>
    </citation>
    <scope>NUCLEOTIDE SEQUENCE [LARGE SCALE GENOMIC DNA]</scope>
    <source>
        <strain evidence="5 6">JCM 9374</strain>
    </source>
</reference>
<protein>
    <submittedName>
        <fullName evidence="5">Signaling protein</fullName>
    </submittedName>
</protein>
<evidence type="ECO:0000313" key="5">
    <source>
        <dbReference type="EMBL" id="GAT71125.1"/>
    </source>
</evidence>
<name>A0A171DPZ5_9ACTN</name>
<dbReference type="NCBIfam" id="TIGR00254">
    <property type="entry name" value="GGDEF"/>
    <property type="match status" value="1"/>
</dbReference>
<dbReference type="Pfam" id="PF16927">
    <property type="entry name" value="HisKA_7TM"/>
    <property type="match status" value="1"/>
</dbReference>
<keyword evidence="2" id="KW-1133">Transmembrane helix</keyword>
<gene>
    <name evidence="5" type="ORF">PS9374_06816</name>
</gene>
<dbReference type="FunFam" id="3.30.70.270:FF:000001">
    <property type="entry name" value="Diguanylate cyclase domain protein"/>
    <property type="match status" value="1"/>
</dbReference>
<dbReference type="InterPro" id="IPR000160">
    <property type="entry name" value="GGDEF_dom"/>
</dbReference>
<evidence type="ECO:0000259" key="3">
    <source>
        <dbReference type="PROSITE" id="PS50113"/>
    </source>
</evidence>
<feature type="transmembrane region" description="Helical" evidence="2">
    <location>
        <begin position="135"/>
        <end position="155"/>
    </location>
</feature>
<dbReference type="PROSITE" id="PS50887">
    <property type="entry name" value="GGDEF"/>
    <property type="match status" value="1"/>
</dbReference>
<comment type="caution">
    <text evidence="5">The sequence shown here is derived from an EMBL/GenBank/DDBJ whole genome shotgun (WGS) entry which is preliminary data.</text>
</comment>
<dbReference type="GO" id="GO:1902201">
    <property type="term" value="P:negative regulation of bacterial-type flagellum-dependent cell motility"/>
    <property type="evidence" value="ECO:0007669"/>
    <property type="project" value="TreeGrafter"/>
</dbReference>
<dbReference type="AlphaFoldDB" id="A0A171DPZ5"/>
<dbReference type="InterPro" id="IPR050469">
    <property type="entry name" value="Diguanylate_Cyclase"/>
</dbReference>
<proteinExistence type="predicted"/>
<dbReference type="Gene3D" id="3.30.450.20">
    <property type="entry name" value="PAS domain"/>
    <property type="match status" value="1"/>
</dbReference>
<feature type="transmembrane region" description="Helical" evidence="2">
    <location>
        <begin position="95"/>
        <end position="115"/>
    </location>
</feature>
<dbReference type="SMART" id="SM00267">
    <property type="entry name" value="GGDEF"/>
    <property type="match status" value="1"/>
</dbReference>
<accession>A0A171DPZ5</accession>
<feature type="transmembrane region" description="Helical" evidence="2">
    <location>
        <begin position="6"/>
        <end position="25"/>
    </location>
</feature>
<sequence>MEGVVYVLLFSLSTMVACAVAVVAWRRRRSAPAVGTVAVVSASTAVWSGTAVFGRLVPVPELVALTGAAAMTAVSVMTAAYLCQSLAVADRGWRLSRRTALWLSAEPALFAVVLLTDPWHRLVISSAGLDGAGDIVVRFGPLFWVHTAYGAALVVAATTRLTRAWLHGPRSQRRLYGFVLLGNVPSALGGVATLLGVTGTVGAAPQVVAPLGFCASAALTYWALARLSLHELVPVTRTHLFDMISDVVVTADGSGRVLDVNPAADRLARRLTPGLPDRLVGLPITAVLGGMPVADRLEDGLEVSLTVTDAEDRTVDLDMRVSALNDSRGEPVGWAVVARDVTALNDQRRELQETNDRLHEQVATIEALRANLAEQAVRDTLTGLHNRRFLMESLQRQMRLAAAEGSPLSVALLDIDHFKQINDRYGHGAGDQVLARFAKLVSGRIRADDVVARYGGEEFVIVLPGATGEQALERVDALRAWVAAGRMPAAGRTLTVTFSSGVATLTGKQSPEELLHAADEALYEAKRAGRNQVKLAAAEPDPSAAAA</sequence>
<dbReference type="SUPFAM" id="SSF55073">
    <property type="entry name" value="Nucleotide cyclase"/>
    <property type="match status" value="1"/>
</dbReference>
<evidence type="ECO:0000256" key="1">
    <source>
        <dbReference type="SAM" id="Coils"/>
    </source>
</evidence>
<dbReference type="SUPFAM" id="SSF55785">
    <property type="entry name" value="PYP-like sensor domain (PAS domain)"/>
    <property type="match status" value="1"/>
</dbReference>
<feature type="transmembrane region" description="Helical" evidence="2">
    <location>
        <begin position="37"/>
        <end position="56"/>
    </location>
</feature>
<keyword evidence="2" id="KW-0472">Membrane</keyword>
<dbReference type="CDD" id="cd01949">
    <property type="entry name" value="GGDEF"/>
    <property type="match status" value="1"/>
</dbReference>
<dbReference type="Gene3D" id="3.30.70.270">
    <property type="match status" value="1"/>
</dbReference>
<organism evidence="5 6">
    <name type="scientific">Planomonospora sphaerica</name>
    <dbReference type="NCBI Taxonomy" id="161355"/>
    <lineage>
        <taxon>Bacteria</taxon>
        <taxon>Bacillati</taxon>
        <taxon>Actinomycetota</taxon>
        <taxon>Actinomycetes</taxon>
        <taxon>Streptosporangiales</taxon>
        <taxon>Streptosporangiaceae</taxon>
        <taxon>Planomonospora</taxon>
    </lineage>
</organism>
<dbReference type="InterPro" id="IPR031621">
    <property type="entry name" value="HisKA_7TM"/>
</dbReference>
<dbReference type="InterPro" id="IPR000700">
    <property type="entry name" value="PAS-assoc_C"/>
</dbReference>
<dbReference type="Pfam" id="PF00990">
    <property type="entry name" value="GGDEF"/>
    <property type="match status" value="1"/>
</dbReference>
<feature type="transmembrane region" description="Helical" evidence="2">
    <location>
        <begin position="175"/>
        <end position="197"/>
    </location>
</feature>
<dbReference type="GO" id="GO:0005886">
    <property type="term" value="C:plasma membrane"/>
    <property type="evidence" value="ECO:0007669"/>
    <property type="project" value="TreeGrafter"/>
</dbReference>
<dbReference type="InterPro" id="IPR043128">
    <property type="entry name" value="Rev_trsase/Diguanyl_cyclase"/>
</dbReference>
<evidence type="ECO:0000259" key="4">
    <source>
        <dbReference type="PROSITE" id="PS50887"/>
    </source>
</evidence>
<feature type="transmembrane region" description="Helical" evidence="2">
    <location>
        <begin position="62"/>
        <end position="83"/>
    </location>
</feature>
<dbReference type="GO" id="GO:0043709">
    <property type="term" value="P:cell adhesion involved in single-species biofilm formation"/>
    <property type="evidence" value="ECO:0007669"/>
    <property type="project" value="TreeGrafter"/>
</dbReference>
<dbReference type="STRING" id="161355.PS9374_06816"/>
<keyword evidence="6" id="KW-1185">Reference proteome</keyword>
<dbReference type="RefSeq" id="WP_068903981.1">
    <property type="nucleotide sequence ID" value="NZ_BDCX01000022.1"/>
</dbReference>
<dbReference type="InterPro" id="IPR029787">
    <property type="entry name" value="Nucleotide_cyclase"/>
</dbReference>